<name>A0A7S9LPR2_9RHOB</name>
<dbReference type="EMBL" id="CP064942">
    <property type="protein sequence ID" value="QPH52705.1"/>
    <property type="molecule type" value="Genomic_DNA"/>
</dbReference>
<evidence type="ECO:0000313" key="2">
    <source>
        <dbReference type="Proteomes" id="UP000594800"/>
    </source>
</evidence>
<dbReference type="KEGG" id="poz:I0K15_12885"/>
<proteinExistence type="predicted"/>
<gene>
    <name evidence="1" type="ORF">I0K15_12885</name>
</gene>
<dbReference type="AlphaFoldDB" id="A0A7S9LPR2"/>
<reference evidence="1 2" key="1">
    <citation type="submission" date="2020-11" db="EMBL/GenBank/DDBJ databases">
        <title>Description of Pontivivens ytuae sp. nov. isolated from deep sea sediment of Mariana Trench.</title>
        <authorList>
            <person name="Wang Z."/>
            <person name="Sun Q.-L."/>
            <person name="Xu X.-D."/>
            <person name="Tang Y.-Z."/>
            <person name="Zhang J."/>
        </authorList>
    </citation>
    <scope>NUCLEOTIDE SEQUENCE [LARGE SCALE GENOMIC DNA]</scope>
    <source>
        <strain evidence="1 2">MT2928</strain>
    </source>
</reference>
<evidence type="ECO:0000313" key="1">
    <source>
        <dbReference type="EMBL" id="QPH52705.1"/>
    </source>
</evidence>
<keyword evidence="2" id="KW-1185">Reference proteome</keyword>
<organism evidence="1 2">
    <name type="scientific">Pontivivens ytuae</name>
    <dbReference type="NCBI Taxonomy" id="2789856"/>
    <lineage>
        <taxon>Bacteria</taxon>
        <taxon>Pseudomonadati</taxon>
        <taxon>Pseudomonadota</taxon>
        <taxon>Alphaproteobacteria</taxon>
        <taxon>Rhodobacterales</taxon>
        <taxon>Paracoccaceae</taxon>
        <taxon>Pontivivens</taxon>
    </lineage>
</organism>
<protein>
    <submittedName>
        <fullName evidence="1">Uncharacterized protein</fullName>
    </submittedName>
</protein>
<sequence length="202" mass="22235">MIFKRLFGGKPDAPAAPEGVIITARLNAKVQPMDRHEQFEDPLDQVLTAQGLGAVTGGGTQLMEPPHGIAFCDVEIELTDLTDEALDVVIATLEKAGAPKGSRILFPDDRPDQPFGQLDGLGMFLNGTDLPDEVYANSDVNEIIAEANRRLEGLGSMLGYWEGPQETALFFYGKDFEQMRRIIEDYIPTEPSLELTRIEQIT</sequence>
<accession>A0A7S9LPR2</accession>
<dbReference type="RefSeq" id="WP_196101916.1">
    <property type="nucleotide sequence ID" value="NZ_CP064942.1"/>
</dbReference>
<dbReference type="Proteomes" id="UP000594800">
    <property type="component" value="Chromosome"/>
</dbReference>